<dbReference type="PANTHER" id="PTHR43179">
    <property type="entry name" value="RHAMNOSYLTRANSFERASE WBBL"/>
    <property type="match status" value="1"/>
</dbReference>
<comment type="caution">
    <text evidence="2">The sequence shown here is derived from an EMBL/GenBank/DDBJ whole genome shotgun (WGS) entry which is preliminary data.</text>
</comment>
<dbReference type="EMBL" id="VYQB01000038">
    <property type="protein sequence ID" value="KAA9011202.1"/>
    <property type="molecule type" value="Genomic_DNA"/>
</dbReference>
<reference evidence="2 3" key="1">
    <citation type="submission" date="2019-09" db="EMBL/GenBank/DDBJ databases">
        <authorList>
            <person name="Feng G."/>
        </authorList>
    </citation>
    <scope>NUCLEOTIDE SEQUENCE [LARGE SCALE GENOMIC DNA]</scope>
    <source>
        <strain evidence="2 3">KACC 19284</strain>
    </source>
</reference>
<dbReference type="PANTHER" id="PTHR43179:SF7">
    <property type="entry name" value="RHAMNOSYLTRANSFERASE WBBL"/>
    <property type="match status" value="1"/>
</dbReference>
<gene>
    <name evidence="2" type="ORF">F4U96_23525</name>
</gene>
<proteinExistence type="predicted"/>
<dbReference type="InterPro" id="IPR001173">
    <property type="entry name" value="Glyco_trans_2-like"/>
</dbReference>
<name>A0ABQ6T6L2_9SPHN</name>
<dbReference type="InterPro" id="IPR029044">
    <property type="entry name" value="Nucleotide-diphossugar_trans"/>
</dbReference>
<dbReference type="SUPFAM" id="SSF53448">
    <property type="entry name" value="Nucleotide-diphospho-sugar transferases"/>
    <property type="match status" value="1"/>
</dbReference>
<dbReference type="CDD" id="cd04186">
    <property type="entry name" value="GT_2_like_c"/>
    <property type="match status" value="1"/>
</dbReference>
<evidence type="ECO:0000313" key="2">
    <source>
        <dbReference type="EMBL" id="KAA9011202.1"/>
    </source>
</evidence>
<dbReference type="Proteomes" id="UP000326364">
    <property type="component" value="Unassembled WGS sequence"/>
</dbReference>
<dbReference type="Gene3D" id="3.90.550.10">
    <property type="entry name" value="Spore Coat Polysaccharide Biosynthesis Protein SpsA, Chain A"/>
    <property type="match status" value="1"/>
</dbReference>
<protein>
    <submittedName>
        <fullName evidence="2">Glycosyltransferase</fullName>
    </submittedName>
</protein>
<dbReference type="Pfam" id="PF00535">
    <property type="entry name" value="Glycos_transf_2"/>
    <property type="match status" value="1"/>
</dbReference>
<feature type="domain" description="Glycosyltransferase 2-like" evidence="1">
    <location>
        <begin position="274"/>
        <end position="393"/>
    </location>
</feature>
<dbReference type="RefSeq" id="WP_150443159.1">
    <property type="nucleotide sequence ID" value="NZ_VYQB01000038.1"/>
</dbReference>
<organism evidence="2 3">
    <name type="scientific">Sphingobium limneticum</name>
    <dbReference type="NCBI Taxonomy" id="1007511"/>
    <lineage>
        <taxon>Bacteria</taxon>
        <taxon>Pseudomonadati</taxon>
        <taxon>Pseudomonadota</taxon>
        <taxon>Alphaproteobacteria</taxon>
        <taxon>Sphingomonadales</taxon>
        <taxon>Sphingomonadaceae</taxon>
        <taxon>Sphingobium</taxon>
    </lineage>
</organism>
<sequence>MRSKSISHYLKHIADFWLTASVHFDAFRLEPRAYLTATKWWIKRKRVRARGQFAPLLSRSPQAYRLWVLRQEREGRGPSQPDARHPIIALIDMSGFADPGALAATRQSLTAEGLTLLFIGSLETPTLATAIARIDWSTDPWLFPTCPGDRIASGAAAVYRSVMANGQTRLIYADDDRLVGRRRTAPYFKPDWNSELFRHNDYLTGACIVHATRADLEAVADKANWAAGLVATIVELGQGFPVHLREMLHHRRHRPMPSLPARPITIASDLPPLSVIVPTRNRVDLLCTCLDGVAAAHYPQVEVIVMDNDSDDPETLAYLAALDPARHRVLRHSGAFNYSAINNRAAEEARGRLLCLLNNDIEMTDPHWLAILATQALRPEVGAVGARLLYPDGRIQHAGVVIGVGNAAGHAHRFLHPDEEGYFYRHSLPQFTMAVTAACLVVERKKFMAVGGLNERDFAVAFNDVDFCLRLNQQGWQSLYEPRATLIHHESVSRGLDRDPVGAARFAGELAALKRLWQTDEIYDPYHHPQLSRASEQFAVAL</sequence>
<accession>A0ABQ6T6L2</accession>
<evidence type="ECO:0000259" key="1">
    <source>
        <dbReference type="Pfam" id="PF00535"/>
    </source>
</evidence>
<keyword evidence="3" id="KW-1185">Reference proteome</keyword>
<evidence type="ECO:0000313" key="3">
    <source>
        <dbReference type="Proteomes" id="UP000326364"/>
    </source>
</evidence>